<name>A0ABR4HHJ7_9EURO</name>
<dbReference type="Proteomes" id="UP001610334">
    <property type="component" value="Unassembled WGS sequence"/>
</dbReference>
<dbReference type="EMBL" id="JBFXLT010000032">
    <property type="protein sequence ID" value="KAL2814619.1"/>
    <property type="molecule type" value="Genomic_DNA"/>
</dbReference>
<gene>
    <name evidence="1" type="ORF">BJX63DRAFT_431273</name>
</gene>
<reference evidence="1 2" key="1">
    <citation type="submission" date="2024-07" db="EMBL/GenBank/DDBJ databases">
        <title>Section-level genome sequencing and comparative genomics of Aspergillus sections Usti and Cavernicolus.</title>
        <authorList>
            <consortium name="Lawrence Berkeley National Laboratory"/>
            <person name="Nybo J.L."/>
            <person name="Vesth T.C."/>
            <person name="Theobald S."/>
            <person name="Frisvad J.C."/>
            <person name="Larsen T.O."/>
            <person name="Kjaerboelling I."/>
            <person name="Rothschild-Mancinelli K."/>
            <person name="Lyhne E.K."/>
            <person name="Kogle M.E."/>
            <person name="Barry K."/>
            <person name="Clum A."/>
            <person name="Na H."/>
            <person name="Ledsgaard L."/>
            <person name="Lin J."/>
            <person name="Lipzen A."/>
            <person name="Kuo A."/>
            <person name="Riley R."/>
            <person name="Mondo S."/>
            <person name="Labutti K."/>
            <person name="Haridas S."/>
            <person name="Pangalinan J."/>
            <person name="Salamov A.A."/>
            <person name="Simmons B.A."/>
            <person name="Magnuson J.K."/>
            <person name="Chen J."/>
            <person name="Drula E."/>
            <person name="Henrissat B."/>
            <person name="Wiebenga A."/>
            <person name="Lubbers R.J."/>
            <person name="Gomes A.C."/>
            <person name="Makela M.R."/>
            <person name="Stajich J."/>
            <person name="Grigoriev I.V."/>
            <person name="Mortensen U.H."/>
            <person name="De Vries R.P."/>
            <person name="Baker S.E."/>
            <person name="Andersen M.R."/>
        </authorList>
    </citation>
    <scope>NUCLEOTIDE SEQUENCE [LARGE SCALE GENOMIC DNA]</scope>
    <source>
        <strain evidence="1 2">CBS 588.65</strain>
    </source>
</reference>
<organism evidence="1 2">
    <name type="scientific">Aspergillus granulosus</name>
    <dbReference type="NCBI Taxonomy" id="176169"/>
    <lineage>
        <taxon>Eukaryota</taxon>
        <taxon>Fungi</taxon>
        <taxon>Dikarya</taxon>
        <taxon>Ascomycota</taxon>
        <taxon>Pezizomycotina</taxon>
        <taxon>Eurotiomycetes</taxon>
        <taxon>Eurotiomycetidae</taxon>
        <taxon>Eurotiales</taxon>
        <taxon>Aspergillaceae</taxon>
        <taxon>Aspergillus</taxon>
        <taxon>Aspergillus subgen. Nidulantes</taxon>
    </lineage>
</organism>
<comment type="caution">
    <text evidence="1">The sequence shown here is derived from an EMBL/GenBank/DDBJ whole genome shotgun (WGS) entry which is preliminary data.</text>
</comment>
<evidence type="ECO:0000313" key="1">
    <source>
        <dbReference type="EMBL" id="KAL2814619.1"/>
    </source>
</evidence>
<evidence type="ECO:0000313" key="2">
    <source>
        <dbReference type="Proteomes" id="UP001610334"/>
    </source>
</evidence>
<keyword evidence="2" id="KW-1185">Reference proteome</keyword>
<protein>
    <submittedName>
        <fullName evidence="1">Uncharacterized protein</fullName>
    </submittedName>
</protein>
<proteinExistence type="predicted"/>
<accession>A0ABR4HHJ7</accession>
<sequence length="166" mass="18276">MMHENDSLWKRSSGPISGFDKPLPPWVCFLSELYDIHPDATLQRLAGTLSPAVLTDLTEIVYDAAYLLRAPTANTTKALPAIASNLLKPDIASGIPVFYLATFLRDSRGVYTAVDNTPSILSDIGILPETVKSVIHIQPYITPVGVPSITTRDHRPWILEKERPTP</sequence>